<evidence type="ECO:0000256" key="7">
    <source>
        <dbReference type="ARBA" id="ARBA00022692"/>
    </source>
</evidence>
<dbReference type="PANTHER" id="PTHR30474:SF2">
    <property type="entry name" value="PEPTIDOGLYCAN GLYCOSYLTRANSFERASE FTSW-RELATED"/>
    <property type="match status" value="1"/>
</dbReference>
<dbReference type="InterPro" id="IPR013437">
    <property type="entry name" value="FtsW"/>
</dbReference>
<keyword evidence="7 21" id="KW-0812">Transmembrane</keyword>
<gene>
    <name evidence="22" type="primary">ftsW</name>
    <name evidence="22" type="ORF">HFQ13_05925</name>
</gene>
<keyword evidence="3" id="KW-1003">Cell membrane</keyword>
<feature type="transmembrane region" description="Helical" evidence="21">
    <location>
        <begin position="348"/>
        <end position="369"/>
    </location>
</feature>
<organism evidence="22 23">
    <name type="scientific">Igneacidithiobacillus copahuensis</name>
    <dbReference type="NCBI Taxonomy" id="2724909"/>
    <lineage>
        <taxon>Bacteria</taxon>
        <taxon>Pseudomonadati</taxon>
        <taxon>Pseudomonadota</taxon>
        <taxon>Acidithiobacillia</taxon>
        <taxon>Acidithiobacillales</taxon>
        <taxon>Acidithiobacillaceae</taxon>
        <taxon>Igneacidithiobacillus</taxon>
    </lineage>
</organism>
<feature type="transmembrane region" description="Helical" evidence="21">
    <location>
        <begin position="81"/>
        <end position="102"/>
    </location>
</feature>
<evidence type="ECO:0000256" key="21">
    <source>
        <dbReference type="SAM" id="Phobius"/>
    </source>
</evidence>
<comment type="catalytic activity">
    <reaction evidence="20">
        <text>[GlcNAc-(1-&gt;4)-Mur2Ac(oyl-L-Ala-gamma-D-Glu-L-Lys-D-Ala-D-Ala)](n)-di-trans,octa-cis-undecaprenyl diphosphate + beta-D-GlcNAc-(1-&gt;4)-Mur2Ac(oyl-L-Ala-gamma-D-Glu-L-Lys-D-Ala-D-Ala)-di-trans,octa-cis-undecaprenyl diphosphate = [GlcNAc-(1-&gt;4)-Mur2Ac(oyl-L-Ala-gamma-D-Glu-L-Lys-D-Ala-D-Ala)](n+1)-di-trans,octa-cis-undecaprenyl diphosphate + di-trans,octa-cis-undecaprenyl diphosphate + H(+)</text>
        <dbReference type="Rhea" id="RHEA:23708"/>
        <dbReference type="Rhea" id="RHEA-COMP:9602"/>
        <dbReference type="Rhea" id="RHEA-COMP:9603"/>
        <dbReference type="ChEBI" id="CHEBI:15378"/>
        <dbReference type="ChEBI" id="CHEBI:58405"/>
        <dbReference type="ChEBI" id="CHEBI:60033"/>
        <dbReference type="ChEBI" id="CHEBI:78435"/>
        <dbReference type="EC" id="2.4.99.28"/>
    </reaction>
</comment>
<evidence type="ECO:0000256" key="20">
    <source>
        <dbReference type="ARBA" id="ARBA00049902"/>
    </source>
</evidence>
<evidence type="ECO:0000256" key="13">
    <source>
        <dbReference type="ARBA" id="ARBA00023316"/>
    </source>
</evidence>
<feature type="transmembrane region" description="Helical" evidence="21">
    <location>
        <begin position="173"/>
        <end position="189"/>
    </location>
</feature>
<dbReference type="NCBIfam" id="TIGR02614">
    <property type="entry name" value="ftsW"/>
    <property type="match status" value="1"/>
</dbReference>
<evidence type="ECO:0000313" key="22">
    <source>
        <dbReference type="EMBL" id="MBU2787741.1"/>
    </source>
</evidence>
<keyword evidence="11 21" id="KW-0472">Membrane</keyword>
<evidence type="ECO:0000256" key="9">
    <source>
        <dbReference type="ARBA" id="ARBA00022984"/>
    </source>
</evidence>
<keyword evidence="13" id="KW-0961">Cell wall biogenesis/degradation</keyword>
<dbReference type="Proteomes" id="UP001197378">
    <property type="component" value="Unassembled WGS sequence"/>
</dbReference>
<evidence type="ECO:0000256" key="8">
    <source>
        <dbReference type="ARBA" id="ARBA00022960"/>
    </source>
</evidence>
<evidence type="ECO:0000256" key="19">
    <source>
        <dbReference type="ARBA" id="ARBA00044770"/>
    </source>
</evidence>
<keyword evidence="4" id="KW-0132">Cell division</keyword>
<proteinExistence type="inferred from homology"/>
<feature type="transmembrane region" description="Helical" evidence="21">
    <location>
        <begin position="195"/>
        <end position="216"/>
    </location>
</feature>
<evidence type="ECO:0000256" key="18">
    <source>
        <dbReference type="ARBA" id="ARBA00041418"/>
    </source>
</evidence>
<keyword evidence="12" id="KW-0131">Cell cycle</keyword>
<evidence type="ECO:0000256" key="2">
    <source>
        <dbReference type="ARBA" id="ARBA00004752"/>
    </source>
</evidence>
<dbReference type="GO" id="GO:0009252">
    <property type="term" value="P:peptidoglycan biosynthetic process"/>
    <property type="evidence" value="ECO:0007669"/>
    <property type="project" value="UniProtKB-KW"/>
</dbReference>
<evidence type="ECO:0000256" key="1">
    <source>
        <dbReference type="ARBA" id="ARBA00004651"/>
    </source>
</evidence>
<keyword evidence="8" id="KW-0133">Cell shape</keyword>
<dbReference type="GO" id="GO:0071555">
    <property type="term" value="P:cell wall organization"/>
    <property type="evidence" value="ECO:0007669"/>
    <property type="project" value="UniProtKB-KW"/>
</dbReference>
<evidence type="ECO:0000256" key="14">
    <source>
        <dbReference type="ARBA" id="ARBA00032370"/>
    </source>
</evidence>
<comment type="subcellular location">
    <subcellularLocation>
        <location evidence="1">Cell membrane</location>
        <topology evidence="1">Multi-pass membrane protein</topology>
    </subcellularLocation>
</comment>
<sequence length="393" mass="42953">MHKPSWWLAENGKADTVLWWILIILLCFGLVMVYSASAPVAQQETGNPLFFAERQVLYAILGLTGMYYISRVELEFWERMTFPLMGISLIALLVVFVPVIGVGVNGSHRWINFLIVRLQPSELLKFALLLFMSRYVVRKGELLGSVKDGLWPIFILLFVLGVLLLLQPDFGSFFMVVAITGTLLFLGGLPMRYVLIAGIASGAALGVLAVSAPYRLARITSFSNPWADPYGSGFQLVQSLIAFGRGGVFGVGLGNGIMKYFYLPESYTDFIPAVIGEELGMIGIWALIFLYAVACWRIYRVGRRAAAAGDAFYALFCYGTLIWFGGEAVMSLGVNLGALPTKGFALPLISYGGSALVFLCATLGVVLAVSRRYPPLAKKAKVQQVKAEEVAHG</sequence>
<evidence type="ECO:0000256" key="10">
    <source>
        <dbReference type="ARBA" id="ARBA00022989"/>
    </source>
</evidence>
<feature type="transmembrane region" description="Helical" evidence="21">
    <location>
        <begin position="149"/>
        <end position="166"/>
    </location>
</feature>
<comment type="caution">
    <text evidence="22">The sequence shown here is derived from an EMBL/GenBank/DDBJ whole genome shotgun (WGS) entry which is preliminary data.</text>
</comment>
<evidence type="ECO:0000256" key="11">
    <source>
        <dbReference type="ARBA" id="ARBA00023136"/>
    </source>
</evidence>
<keyword evidence="10 21" id="KW-1133">Transmembrane helix</keyword>
<keyword evidence="9" id="KW-0573">Peptidoglycan synthesis</keyword>
<keyword evidence="6" id="KW-0808">Transferase</keyword>
<dbReference type="GO" id="GO:0051301">
    <property type="term" value="P:cell division"/>
    <property type="evidence" value="ECO:0007669"/>
    <property type="project" value="UniProtKB-KW"/>
</dbReference>
<evidence type="ECO:0000256" key="3">
    <source>
        <dbReference type="ARBA" id="ARBA00022475"/>
    </source>
</evidence>
<protein>
    <recommendedName>
        <fullName evidence="17">Probable peptidoglycan glycosyltransferase FtsW</fullName>
        <ecNumber evidence="19">2.4.99.28</ecNumber>
    </recommendedName>
    <alternativeName>
        <fullName evidence="18">Cell division protein FtsW</fullName>
    </alternativeName>
    <alternativeName>
        <fullName evidence="15">Cell wall polymerase</fullName>
    </alternativeName>
    <alternativeName>
        <fullName evidence="14">Peptidoglycan polymerase</fullName>
    </alternativeName>
</protein>
<evidence type="ECO:0000256" key="12">
    <source>
        <dbReference type="ARBA" id="ARBA00023306"/>
    </source>
</evidence>
<dbReference type="PANTHER" id="PTHR30474">
    <property type="entry name" value="CELL CYCLE PROTEIN"/>
    <property type="match status" value="1"/>
</dbReference>
<comment type="pathway">
    <text evidence="2">Cell wall biogenesis; peptidoglycan biosynthesis.</text>
</comment>
<evidence type="ECO:0000256" key="17">
    <source>
        <dbReference type="ARBA" id="ARBA00041185"/>
    </source>
</evidence>
<dbReference type="GO" id="GO:0032153">
    <property type="term" value="C:cell division site"/>
    <property type="evidence" value="ECO:0007669"/>
    <property type="project" value="TreeGrafter"/>
</dbReference>
<dbReference type="Pfam" id="PF01098">
    <property type="entry name" value="FTSW_RODA_SPOVE"/>
    <property type="match status" value="1"/>
</dbReference>
<dbReference type="AlphaFoldDB" id="A0AAE2YP98"/>
<evidence type="ECO:0000256" key="15">
    <source>
        <dbReference type="ARBA" id="ARBA00033270"/>
    </source>
</evidence>
<feature type="transmembrane region" description="Helical" evidence="21">
    <location>
        <begin position="236"/>
        <end position="262"/>
    </location>
</feature>
<feature type="transmembrane region" description="Helical" evidence="21">
    <location>
        <begin position="17"/>
        <end position="37"/>
    </location>
</feature>
<evidence type="ECO:0000256" key="16">
    <source>
        <dbReference type="ARBA" id="ARBA00038053"/>
    </source>
</evidence>
<evidence type="ECO:0000313" key="23">
    <source>
        <dbReference type="Proteomes" id="UP001197378"/>
    </source>
</evidence>
<feature type="transmembrane region" description="Helical" evidence="21">
    <location>
        <begin position="311"/>
        <end position="336"/>
    </location>
</feature>
<evidence type="ECO:0000256" key="5">
    <source>
        <dbReference type="ARBA" id="ARBA00022676"/>
    </source>
</evidence>
<feature type="transmembrane region" description="Helical" evidence="21">
    <location>
        <begin position="282"/>
        <end position="299"/>
    </location>
</feature>
<feature type="transmembrane region" description="Helical" evidence="21">
    <location>
        <begin position="49"/>
        <end position="69"/>
    </location>
</feature>
<name>A0AAE2YP98_9PROT</name>
<dbReference type="InterPro" id="IPR001182">
    <property type="entry name" value="FtsW/RodA"/>
</dbReference>
<dbReference type="RefSeq" id="WP_215873049.1">
    <property type="nucleotide sequence ID" value="NZ_JAAXYO010000066.1"/>
</dbReference>
<reference evidence="22" key="1">
    <citation type="journal article" date="2021" name="ISME J.">
        <title>Genomic evolution of the class Acidithiobacillia: deep-branching Proteobacteria living in extreme acidic conditions.</title>
        <authorList>
            <person name="Moya-Beltran A."/>
            <person name="Beard S."/>
            <person name="Rojas-Villalobos C."/>
            <person name="Issotta F."/>
            <person name="Gallardo Y."/>
            <person name="Ulloa R."/>
            <person name="Giaveno A."/>
            <person name="Degli Esposti M."/>
            <person name="Johnson D.B."/>
            <person name="Quatrini R."/>
        </authorList>
    </citation>
    <scope>NUCLEOTIDE SEQUENCE</scope>
    <source>
        <strain evidence="22">VAN18-1</strain>
    </source>
</reference>
<dbReference type="EMBL" id="JAAXYO010000066">
    <property type="protein sequence ID" value="MBU2787741.1"/>
    <property type="molecule type" value="Genomic_DNA"/>
</dbReference>
<comment type="similarity">
    <text evidence="16">Belongs to the SEDS family. FtsW subfamily.</text>
</comment>
<evidence type="ECO:0000256" key="6">
    <source>
        <dbReference type="ARBA" id="ARBA00022679"/>
    </source>
</evidence>
<accession>A0AAE2YP98</accession>
<dbReference type="GO" id="GO:0008955">
    <property type="term" value="F:peptidoglycan glycosyltransferase activity"/>
    <property type="evidence" value="ECO:0007669"/>
    <property type="project" value="UniProtKB-EC"/>
</dbReference>
<dbReference type="GO" id="GO:0015648">
    <property type="term" value="F:lipid-linked peptidoglycan transporter activity"/>
    <property type="evidence" value="ECO:0007669"/>
    <property type="project" value="TreeGrafter"/>
</dbReference>
<dbReference type="EC" id="2.4.99.28" evidence="19"/>
<keyword evidence="5" id="KW-0328">Glycosyltransferase</keyword>
<evidence type="ECO:0000256" key="4">
    <source>
        <dbReference type="ARBA" id="ARBA00022618"/>
    </source>
</evidence>
<dbReference type="GO" id="GO:0005886">
    <property type="term" value="C:plasma membrane"/>
    <property type="evidence" value="ECO:0007669"/>
    <property type="project" value="UniProtKB-SubCell"/>
</dbReference>
<keyword evidence="23" id="KW-1185">Reference proteome</keyword>
<dbReference type="GO" id="GO:0008360">
    <property type="term" value="P:regulation of cell shape"/>
    <property type="evidence" value="ECO:0007669"/>
    <property type="project" value="UniProtKB-KW"/>
</dbReference>